<protein>
    <submittedName>
        <fullName evidence="2">Uncharacterized protein</fullName>
    </submittedName>
</protein>
<gene>
    <name evidence="1" type="ORF">V6N11_017806</name>
    <name evidence="2" type="ORF">V6N11_047090</name>
</gene>
<name>A0ABR2ADN8_9ROSI</name>
<dbReference type="Proteomes" id="UP001396334">
    <property type="component" value="Unassembled WGS sequence"/>
</dbReference>
<proteinExistence type="predicted"/>
<organism evidence="2 3">
    <name type="scientific">Hibiscus sabdariffa</name>
    <name type="common">roselle</name>
    <dbReference type="NCBI Taxonomy" id="183260"/>
    <lineage>
        <taxon>Eukaryota</taxon>
        <taxon>Viridiplantae</taxon>
        <taxon>Streptophyta</taxon>
        <taxon>Embryophyta</taxon>
        <taxon>Tracheophyta</taxon>
        <taxon>Spermatophyta</taxon>
        <taxon>Magnoliopsida</taxon>
        <taxon>eudicotyledons</taxon>
        <taxon>Gunneridae</taxon>
        <taxon>Pentapetalae</taxon>
        <taxon>rosids</taxon>
        <taxon>malvids</taxon>
        <taxon>Malvales</taxon>
        <taxon>Malvaceae</taxon>
        <taxon>Malvoideae</taxon>
        <taxon>Hibiscus</taxon>
    </lineage>
</organism>
<evidence type="ECO:0000313" key="1">
    <source>
        <dbReference type="EMBL" id="KAK8478199.1"/>
    </source>
</evidence>
<dbReference type="EMBL" id="JBBPBN010001457">
    <property type="protein sequence ID" value="KAK8478199.1"/>
    <property type="molecule type" value="Genomic_DNA"/>
</dbReference>
<evidence type="ECO:0000313" key="2">
    <source>
        <dbReference type="EMBL" id="KAK8491045.1"/>
    </source>
</evidence>
<evidence type="ECO:0000313" key="3">
    <source>
        <dbReference type="Proteomes" id="UP001396334"/>
    </source>
</evidence>
<keyword evidence="3" id="KW-1185">Reference proteome</keyword>
<dbReference type="EMBL" id="JBBPBN010000265">
    <property type="protein sequence ID" value="KAK8491045.1"/>
    <property type="molecule type" value="Genomic_DNA"/>
</dbReference>
<reference evidence="2 3" key="1">
    <citation type="journal article" date="2024" name="G3 (Bethesda)">
        <title>Genome assembly of Hibiscus sabdariffa L. provides insights into metabolisms of medicinal natural products.</title>
        <authorList>
            <person name="Kim T."/>
        </authorList>
    </citation>
    <scope>NUCLEOTIDE SEQUENCE [LARGE SCALE GENOMIC DNA]</scope>
    <source>
        <strain evidence="2">TK-2024</strain>
        <tissue evidence="2">Old leaves</tissue>
    </source>
</reference>
<comment type="caution">
    <text evidence="2">The sequence shown here is derived from an EMBL/GenBank/DDBJ whole genome shotgun (WGS) entry which is preliminary data.</text>
</comment>
<accession>A0ABR2ADN8</accession>
<sequence length="154" mass="17113">MIKDKVTQTHLLTIIESVCRFDNVIDIFKHLFKDNNFIKLLFVWQLRFHTCVNSFTQLSVLVTAAFILSFSDLRLLISMAVRTLSSSFIADTTPWSHIPYFARTSGANGTGPSSTVILRFRETSEALLTTILIIINARTSGSALSGCIGRGTIP</sequence>